<protein>
    <submittedName>
        <fullName evidence="1">Uncharacterized protein</fullName>
    </submittedName>
</protein>
<dbReference type="AlphaFoldDB" id="A0A147HT78"/>
<gene>
    <name evidence="1" type="ORF">NS319_15580</name>
</gene>
<evidence type="ECO:0000313" key="1">
    <source>
        <dbReference type="EMBL" id="KTT68088.1"/>
    </source>
</evidence>
<evidence type="ECO:0000313" key="2">
    <source>
        <dbReference type="Proteomes" id="UP000072867"/>
    </source>
</evidence>
<dbReference type="EMBL" id="LDTD01000128">
    <property type="protein sequence ID" value="KTT68088.1"/>
    <property type="molecule type" value="Genomic_DNA"/>
</dbReference>
<dbReference type="Proteomes" id="UP000072867">
    <property type="component" value="Unassembled WGS sequence"/>
</dbReference>
<reference evidence="1 2" key="1">
    <citation type="journal article" date="2016" name="Front. Microbiol.">
        <title>Genomic Resource of Rice Seed Associated Bacteria.</title>
        <authorList>
            <person name="Midha S."/>
            <person name="Bansal K."/>
            <person name="Sharma S."/>
            <person name="Kumar N."/>
            <person name="Patil P.P."/>
            <person name="Chaudhry V."/>
            <person name="Patil P.B."/>
        </authorList>
    </citation>
    <scope>NUCLEOTIDE SEQUENCE [LARGE SCALE GENOMIC DNA]</scope>
    <source>
        <strain evidence="1 2">NS319</strain>
    </source>
</reference>
<accession>A0A147HT78</accession>
<sequence>MRAECVIIIQGMSLKEEAPPHGQLAATNVHKPFQRAAWHIGFAVERFVGEPYITGLLGRYRGSGKTQSARITLPDLIAHTIK</sequence>
<name>A0A147HT78_9SPHN</name>
<proteinExistence type="predicted"/>
<organism evidence="1 2">
    <name type="scientific">Sphingomonas sanguinis</name>
    <dbReference type="NCBI Taxonomy" id="33051"/>
    <lineage>
        <taxon>Bacteria</taxon>
        <taxon>Pseudomonadati</taxon>
        <taxon>Pseudomonadota</taxon>
        <taxon>Alphaproteobacteria</taxon>
        <taxon>Sphingomonadales</taxon>
        <taxon>Sphingomonadaceae</taxon>
        <taxon>Sphingomonas</taxon>
    </lineage>
</organism>
<comment type="caution">
    <text evidence="1">The sequence shown here is derived from an EMBL/GenBank/DDBJ whole genome shotgun (WGS) entry which is preliminary data.</text>
</comment>